<dbReference type="EMBL" id="SHNN01000003">
    <property type="protein sequence ID" value="MCX2982105.1"/>
    <property type="molecule type" value="Genomic_DNA"/>
</dbReference>
<keyword evidence="3" id="KW-1185">Reference proteome</keyword>
<evidence type="ECO:0000256" key="1">
    <source>
        <dbReference type="SAM" id="Phobius"/>
    </source>
</evidence>
<keyword evidence="1" id="KW-0472">Membrane</keyword>
<name>A0ABT3TIE7_9GAMM</name>
<keyword evidence="1" id="KW-0812">Transmembrane</keyword>
<feature type="transmembrane region" description="Helical" evidence="1">
    <location>
        <begin position="32"/>
        <end position="52"/>
    </location>
</feature>
<evidence type="ECO:0008006" key="4">
    <source>
        <dbReference type="Google" id="ProtNLM"/>
    </source>
</evidence>
<dbReference type="InterPro" id="IPR018759">
    <property type="entry name" value="BBP2_2"/>
</dbReference>
<reference evidence="2" key="1">
    <citation type="submission" date="2019-02" db="EMBL/GenBank/DDBJ databases">
        <authorList>
            <person name="Li S.-H."/>
        </authorList>
    </citation>
    <scope>NUCLEOTIDE SEQUENCE</scope>
    <source>
        <strain evidence="2">IMCC14734</strain>
    </source>
</reference>
<proteinExistence type="predicted"/>
<protein>
    <recommendedName>
        <fullName evidence="4">Outer membrane beta-barrel protein</fullName>
    </recommendedName>
</protein>
<comment type="caution">
    <text evidence="2">The sequence shown here is derived from an EMBL/GenBank/DDBJ whole genome shotgun (WGS) entry which is preliminary data.</text>
</comment>
<evidence type="ECO:0000313" key="2">
    <source>
        <dbReference type="EMBL" id="MCX2982105.1"/>
    </source>
</evidence>
<sequence>MKSQTKLLHHYYKPDIKELFIMHDVVGSSVRIATTFIALVILAALLALPAAAQKAEEPLTGFLFNATTELHYEDNVYRTRSDEQNDAIAVLKPELSWNEVWSASRLAVNYLGDFGRYHAESDLDYNNNSINAYLMLEHSTKLRSAFTLGHERKVDKPGTTDALSVQGERPDKWNNSEVGVTVDYGTAGSQGQLVLDTLYSERRYTNNDQEFRDYDGAGAMLTFYYRVTSATRLLLEADYIDYDFTEEDALGGDQSGDDAKLLAGLTWDVTAKTTGVFKIGYRSRNYDDARFSEQQGLALFLDASWRPDIHTTVIFGAGKDNQNSGQRGAGGSVRAYGYVAAIRDITDLTRFKVDFKFTNDEFENFANRKDKRWDAGVGLEYSLLNWLDVGVAYRVQNRESNVDIFDFRSNAIMLTATTRFPQ</sequence>
<accession>A0ABT3TIE7</accession>
<gene>
    <name evidence="2" type="ORF">EYC98_14685</name>
</gene>
<evidence type="ECO:0000313" key="3">
    <source>
        <dbReference type="Proteomes" id="UP001143362"/>
    </source>
</evidence>
<dbReference type="Proteomes" id="UP001143362">
    <property type="component" value="Unassembled WGS sequence"/>
</dbReference>
<dbReference type="Pfam" id="PF10082">
    <property type="entry name" value="BBP2_2"/>
    <property type="match status" value="1"/>
</dbReference>
<keyword evidence="1" id="KW-1133">Transmembrane helix</keyword>
<organism evidence="2 3">
    <name type="scientific">Candidatus Litorirhabdus singularis</name>
    <dbReference type="NCBI Taxonomy" id="2518993"/>
    <lineage>
        <taxon>Bacteria</taxon>
        <taxon>Pseudomonadati</taxon>
        <taxon>Pseudomonadota</taxon>
        <taxon>Gammaproteobacteria</taxon>
        <taxon>Cellvibrionales</taxon>
        <taxon>Halieaceae</taxon>
        <taxon>Candidatus Litorirhabdus</taxon>
    </lineage>
</organism>